<dbReference type="OrthoDB" id="337615at2"/>
<dbReference type="AlphaFoldDB" id="A0A5C1AE22"/>
<protein>
    <submittedName>
        <fullName evidence="1">Uncharacterized protein</fullName>
    </submittedName>
</protein>
<proteinExistence type="predicted"/>
<reference evidence="2" key="1">
    <citation type="submission" date="2019-08" db="EMBL/GenBank/DDBJ databases">
        <title>Limnoglobus roseus gen. nov., sp. nov., a novel freshwater planctomycete with a giant genome from the family Gemmataceae.</title>
        <authorList>
            <person name="Kulichevskaya I.S."/>
            <person name="Naumoff D.G."/>
            <person name="Miroshnikov K."/>
            <person name="Ivanova A."/>
            <person name="Philippov D.A."/>
            <person name="Hakobyan A."/>
            <person name="Rijpstra I.C."/>
            <person name="Sinninghe Damste J.S."/>
            <person name="Liesack W."/>
            <person name="Dedysh S.N."/>
        </authorList>
    </citation>
    <scope>NUCLEOTIDE SEQUENCE [LARGE SCALE GENOMIC DNA]</scope>
    <source>
        <strain evidence="2">PX52</strain>
    </source>
</reference>
<dbReference type="EMBL" id="CP042425">
    <property type="protein sequence ID" value="QEL15328.1"/>
    <property type="molecule type" value="Genomic_DNA"/>
</dbReference>
<keyword evidence="2" id="KW-1185">Reference proteome</keyword>
<accession>A0A5C1AE22</accession>
<dbReference type="KEGG" id="lrs:PX52LOC_02243"/>
<evidence type="ECO:0000313" key="1">
    <source>
        <dbReference type="EMBL" id="QEL15328.1"/>
    </source>
</evidence>
<evidence type="ECO:0000313" key="2">
    <source>
        <dbReference type="Proteomes" id="UP000324974"/>
    </source>
</evidence>
<gene>
    <name evidence="1" type="ORF">PX52LOC_02243</name>
</gene>
<organism evidence="1 2">
    <name type="scientific">Limnoglobus roseus</name>
    <dbReference type="NCBI Taxonomy" id="2598579"/>
    <lineage>
        <taxon>Bacteria</taxon>
        <taxon>Pseudomonadati</taxon>
        <taxon>Planctomycetota</taxon>
        <taxon>Planctomycetia</taxon>
        <taxon>Gemmatales</taxon>
        <taxon>Gemmataceae</taxon>
        <taxon>Limnoglobus</taxon>
    </lineage>
</organism>
<name>A0A5C1AE22_9BACT</name>
<dbReference type="RefSeq" id="WP_149110152.1">
    <property type="nucleotide sequence ID" value="NZ_CP042425.1"/>
</dbReference>
<sequence>MIATFRNDRCRSTPGGLRRSARRFAILVLLLLGSSTFASDPARLARLRAATMPKIETPTPFDIPAADAICTALEVFPPDNPWNRVVTDWPVHPNSKAIVGSIGAAKPLRYNPDMGFVLVPPDQKKIDVKLVSYPDESDKGPYPIPDGVPIEGWPANYLRDPKKKLFTLDDVQRDKAKEAGDRHAIVVDPTNRVLYEFYQLKKTDAGWQAACAATFDLKSNKLRPDGWTSTDAAGLPIFPAVVRHDELQRGEIEHALRVTVVKSRRAYVAPATHFASRLTDGNLPRMGERLRLRKDFDTSKFTPEARTILNALKKYGMLVADNGIDWAVSCAPDPRIPVLHDELRKVKGSDFEVVEMPK</sequence>
<dbReference type="Proteomes" id="UP000324974">
    <property type="component" value="Chromosome"/>
</dbReference>